<keyword evidence="2" id="KW-1185">Reference proteome</keyword>
<protein>
    <submittedName>
        <fullName evidence="1">Uncharacterized protein</fullName>
    </submittedName>
</protein>
<gene>
    <name evidence="1" type="ORF">MLD38_027563</name>
</gene>
<evidence type="ECO:0000313" key="1">
    <source>
        <dbReference type="EMBL" id="KAI4343013.1"/>
    </source>
</evidence>
<dbReference type="EMBL" id="CM042886">
    <property type="protein sequence ID" value="KAI4343013.1"/>
    <property type="molecule type" value="Genomic_DNA"/>
</dbReference>
<accession>A0ACB9P2M3</accession>
<comment type="caution">
    <text evidence="1">The sequence shown here is derived from an EMBL/GenBank/DDBJ whole genome shotgun (WGS) entry which is preliminary data.</text>
</comment>
<dbReference type="Proteomes" id="UP001057402">
    <property type="component" value="Chromosome 7"/>
</dbReference>
<proteinExistence type="predicted"/>
<organism evidence="1 2">
    <name type="scientific">Melastoma candidum</name>
    <dbReference type="NCBI Taxonomy" id="119954"/>
    <lineage>
        <taxon>Eukaryota</taxon>
        <taxon>Viridiplantae</taxon>
        <taxon>Streptophyta</taxon>
        <taxon>Embryophyta</taxon>
        <taxon>Tracheophyta</taxon>
        <taxon>Spermatophyta</taxon>
        <taxon>Magnoliopsida</taxon>
        <taxon>eudicotyledons</taxon>
        <taxon>Gunneridae</taxon>
        <taxon>Pentapetalae</taxon>
        <taxon>rosids</taxon>
        <taxon>malvids</taxon>
        <taxon>Myrtales</taxon>
        <taxon>Melastomataceae</taxon>
        <taxon>Melastomatoideae</taxon>
        <taxon>Melastomateae</taxon>
        <taxon>Melastoma</taxon>
    </lineage>
</organism>
<sequence length="342" mass="37357">MAKLLAGHFFFVLVVAVGLWATPALSRELQDQLSMKDRHEKWMSTHGRIYKDDAQKARRFEIFKTNVEFIEAFNRDGDKSYTLGTNEFSDMTNEEFQAARNGYRKSPLRSSRSTPFKYGKVSAVPTSMDWRKKGAVTPVKDQQQCGCCWAFSAVAAMEGITQLTTGKLISLSEQELVDCDVNGEDQGCEGGLMDNAFQFIIGNHGLTTEANYPYEGIDGTCKRSKEANHVASITGFEDVPTNDEAALLKAAAHQPISVAIDASGSEFMSYSGGIFSGPCGTNLDHGVTVVGYGTTADGTKYWLVKNSWGESWGESGYIRMKRDVAAAEGLCGIAMQASYPTA</sequence>
<evidence type="ECO:0000313" key="2">
    <source>
        <dbReference type="Proteomes" id="UP001057402"/>
    </source>
</evidence>
<name>A0ACB9P2M3_9MYRT</name>
<reference evidence="2" key="1">
    <citation type="journal article" date="2023" name="Front. Plant Sci.">
        <title>Chromosomal-level genome assembly of Melastoma candidum provides insights into trichome evolution.</title>
        <authorList>
            <person name="Zhong Y."/>
            <person name="Wu W."/>
            <person name="Sun C."/>
            <person name="Zou P."/>
            <person name="Liu Y."/>
            <person name="Dai S."/>
            <person name="Zhou R."/>
        </authorList>
    </citation>
    <scope>NUCLEOTIDE SEQUENCE [LARGE SCALE GENOMIC DNA]</scope>
</reference>